<comment type="catalytic activity">
    <reaction evidence="1">
        <text>ATP + protein L-histidine = ADP + protein N-phospho-L-histidine.</text>
        <dbReference type="EC" id="2.7.13.3"/>
    </reaction>
</comment>
<evidence type="ECO:0000256" key="1">
    <source>
        <dbReference type="ARBA" id="ARBA00000085"/>
    </source>
</evidence>
<proteinExistence type="predicted"/>
<name>A0AA39CS06_9EURO</name>
<feature type="transmembrane region" description="Helical" evidence="13">
    <location>
        <begin position="361"/>
        <end position="385"/>
    </location>
</feature>
<dbReference type="Gene3D" id="1.10.287.130">
    <property type="match status" value="1"/>
</dbReference>
<evidence type="ECO:0000256" key="13">
    <source>
        <dbReference type="SAM" id="Phobius"/>
    </source>
</evidence>
<keyword evidence="5" id="KW-0808">Transferase</keyword>
<keyword evidence="10 13" id="KW-1133">Transmembrane helix</keyword>
<keyword evidence="9" id="KW-0067">ATP-binding</keyword>
<evidence type="ECO:0000256" key="10">
    <source>
        <dbReference type="ARBA" id="ARBA00022989"/>
    </source>
</evidence>
<dbReference type="EC" id="2.7.13.3" evidence="3"/>
<dbReference type="GO" id="GO:0016020">
    <property type="term" value="C:membrane"/>
    <property type="evidence" value="ECO:0007669"/>
    <property type="project" value="UniProtKB-SubCell"/>
</dbReference>
<evidence type="ECO:0000313" key="15">
    <source>
        <dbReference type="EMBL" id="KAJ9617763.1"/>
    </source>
</evidence>
<evidence type="ECO:0000256" key="7">
    <source>
        <dbReference type="ARBA" id="ARBA00022741"/>
    </source>
</evidence>
<comment type="subcellular location">
    <subcellularLocation>
        <location evidence="2">Membrane</location>
    </subcellularLocation>
</comment>
<dbReference type="SUPFAM" id="SSF47384">
    <property type="entry name" value="Homodimeric domain of signal transducing histidine kinase"/>
    <property type="match status" value="1"/>
</dbReference>
<keyword evidence="6 13" id="KW-0812">Transmembrane</keyword>
<feature type="domain" description="Histidine kinase" evidence="14">
    <location>
        <begin position="538"/>
        <end position="758"/>
    </location>
</feature>
<dbReference type="InterPro" id="IPR036097">
    <property type="entry name" value="HisK_dim/P_sf"/>
</dbReference>
<reference evidence="15" key="1">
    <citation type="submission" date="2022-10" db="EMBL/GenBank/DDBJ databases">
        <title>Culturing micro-colonial fungi from biological soil crusts in the Mojave desert and describing Neophaeococcomyces mojavensis, and introducing the new genera and species Taxawa tesnikishii.</title>
        <authorList>
            <person name="Kurbessoian T."/>
            <person name="Stajich J.E."/>
        </authorList>
    </citation>
    <scope>NUCLEOTIDE SEQUENCE</scope>
    <source>
        <strain evidence="15">TK_35</strain>
    </source>
</reference>
<dbReference type="InterPro" id="IPR003594">
    <property type="entry name" value="HATPase_dom"/>
</dbReference>
<dbReference type="PANTHER" id="PTHR43047">
    <property type="entry name" value="TWO-COMPONENT HISTIDINE PROTEIN KINASE"/>
    <property type="match status" value="1"/>
</dbReference>
<evidence type="ECO:0000256" key="2">
    <source>
        <dbReference type="ARBA" id="ARBA00004370"/>
    </source>
</evidence>
<dbReference type="Pfam" id="PF00512">
    <property type="entry name" value="HisKA"/>
    <property type="match status" value="1"/>
</dbReference>
<dbReference type="FunFam" id="1.10.287.130:FF:000004">
    <property type="entry name" value="Ethylene receptor 1"/>
    <property type="match status" value="1"/>
</dbReference>
<evidence type="ECO:0000256" key="3">
    <source>
        <dbReference type="ARBA" id="ARBA00012438"/>
    </source>
</evidence>
<evidence type="ECO:0000256" key="4">
    <source>
        <dbReference type="ARBA" id="ARBA00022553"/>
    </source>
</evidence>
<keyword evidence="8" id="KW-0418">Kinase</keyword>
<evidence type="ECO:0000256" key="6">
    <source>
        <dbReference type="ARBA" id="ARBA00022692"/>
    </source>
</evidence>
<keyword evidence="7" id="KW-0547">Nucleotide-binding</keyword>
<evidence type="ECO:0000256" key="5">
    <source>
        <dbReference type="ARBA" id="ARBA00022679"/>
    </source>
</evidence>
<keyword evidence="4" id="KW-0597">Phosphoprotein</keyword>
<dbReference type="InterPro" id="IPR003661">
    <property type="entry name" value="HisK_dim/P_dom"/>
</dbReference>
<keyword evidence="12 13" id="KW-0472">Membrane</keyword>
<dbReference type="PRINTS" id="PR00344">
    <property type="entry name" value="BCTRLSENSOR"/>
</dbReference>
<protein>
    <recommendedName>
        <fullName evidence="3">histidine kinase</fullName>
        <ecNumber evidence="3">2.7.13.3</ecNumber>
    </recommendedName>
</protein>
<dbReference type="GO" id="GO:0000155">
    <property type="term" value="F:phosphorelay sensor kinase activity"/>
    <property type="evidence" value="ECO:0007669"/>
    <property type="project" value="InterPro"/>
</dbReference>
<comment type="caution">
    <text evidence="15">The sequence shown here is derived from an EMBL/GenBank/DDBJ whole genome shotgun (WGS) entry which is preliminary data.</text>
</comment>
<dbReference type="Gene3D" id="3.30.565.10">
    <property type="entry name" value="Histidine kinase-like ATPase, C-terminal domain"/>
    <property type="match status" value="1"/>
</dbReference>
<dbReference type="InterPro" id="IPR036890">
    <property type="entry name" value="HATPase_C_sf"/>
</dbReference>
<gene>
    <name evidence="15" type="ORF">H2204_013430</name>
</gene>
<dbReference type="InterPro" id="IPR005467">
    <property type="entry name" value="His_kinase_dom"/>
</dbReference>
<evidence type="ECO:0000259" key="14">
    <source>
        <dbReference type="PROSITE" id="PS50109"/>
    </source>
</evidence>
<accession>A0AA39CS06</accession>
<dbReference type="InterPro" id="IPR004358">
    <property type="entry name" value="Sig_transdc_His_kin-like_C"/>
</dbReference>
<sequence length="888" mass="95549">MHWFPSLPPLLRGRSSFDGEDCDVSALRRYQHRVLLWGGCLLSLAIVAGVVALVLLHASGFQTRRLEGLQRTHAAVEAHLVAADAAHQRMLNMAEYAWRHRPDSDVATRLAERQRYLAGGQRMIVSAGPESAPQMVLGVGTDTWPLARLDRYLTLAHSLSVIRRLSTPQGEPDTAASGFFFDPSHQFLVLGDGLTEQRLLAATGAGHRAGLFRHLQRLSTPSADAVPGTASDMQITLVRHPVSAAASIAVRLSAHDKGGAIGTFVTLEPTDRLARVMAVADRGTSFVVTADGRVVAGTADATGLPLDSAMRALRAGRQGDESVVAFRQGPRFYQALRVAGTDWLLVNTYCVGDIAQDGRRLYAVAAVLGGGLLLGLWTLLAWLHWRVFGPALARAARVYQGEQLSRSLIQLSPVGLCLIDRSEARPVLQNELMRHYAAAAERSGVPLYLQLVQLASEQESGTGTFQAPVEFELPVPANDKSPGRQLLVGAVGATYQGRSVLLCALRDLSARVELEQQQAQARQAAEAASRAKGIFLATMSHEIRTPLHGILGHLELLGRSPLDEDQQARLRRINQSADSLLQIINDVLDFSRAEAGQLELQAEAFEPIALLERVAVLFSPLAEAKGLVMDLSVDAAVPTQVEGPQARIEQVLRNLVSNAVKFTLSGRIALRVRVEAQDESLLLHVEVADSGIGLSPLQLERLFQPYVQADASIITRFGGSGLGLSLCRELCLRMGGEIHARSTPAVGSVFTFAVPVGRVAGAAPRPLAGRSVVLASAAAGWSDELSRRLQAWGAHVQVMDDPGLLALHDVDAATPLVLFERAPARDLPIFAEDGRCVVRVSADGPLRAQRRGCTWRVSCYSGESLLQALLAPSQRPGRRPLAVGQGLD</sequence>
<dbReference type="Pfam" id="PF02518">
    <property type="entry name" value="HATPase_c"/>
    <property type="match status" value="1"/>
</dbReference>
<dbReference type="GO" id="GO:0005524">
    <property type="term" value="F:ATP binding"/>
    <property type="evidence" value="ECO:0007669"/>
    <property type="project" value="UniProtKB-KW"/>
</dbReference>
<dbReference type="EMBL" id="JAPDRN010000153">
    <property type="protein sequence ID" value="KAJ9617763.1"/>
    <property type="molecule type" value="Genomic_DNA"/>
</dbReference>
<organism evidence="15">
    <name type="scientific">Knufia peltigerae</name>
    <dbReference type="NCBI Taxonomy" id="1002370"/>
    <lineage>
        <taxon>Eukaryota</taxon>
        <taxon>Fungi</taxon>
        <taxon>Dikarya</taxon>
        <taxon>Ascomycota</taxon>
        <taxon>Pezizomycotina</taxon>
        <taxon>Eurotiomycetes</taxon>
        <taxon>Chaetothyriomycetidae</taxon>
        <taxon>Chaetothyriales</taxon>
        <taxon>Trichomeriaceae</taxon>
        <taxon>Knufia</taxon>
    </lineage>
</organism>
<feature type="transmembrane region" description="Helical" evidence="13">
    <location>
        <begin position="34"/>
        <end position="56"/>
    </location>
</feature>
<dbReference type="CDD" id="cd16922">
    <property type="entry name" value="HATPase_EvgS-ArcB-TorS-like"/>
    <property type="match status" value="1"/>
</dbReference>
<dbReference type="SMART" id="SM00387">
    <property type="entry name" value="HATPase_c"/>
    <property type="match status" value="1"/>
</dbReference>
<dbReference type="FunFam" id="3.30.565.10:FF:000010">
    <property type="entry name" value="Sensor histidine kinase RcsC"/>
    <property type="match status" value="1"/>
</dbReference>
<dbReference type="AlphaFoldDB" id="A0AA39CS06"/>
<evidence type="ECO:0000256" key="9">
    <source>
        <dbReference type="ARBA" id="ARBA00022840"/>
    </source>
</evidence>
<keyword evidence="11" id="KW-0902">Two-component regulatory system</keyword>
<dbReference type="PROSITE" id="PS50109">
    <property type="entry name" value="HIS_KIN"/>
    <property type="match status" value="1"/>
</dbReference>
<dbReference type="CDD" id="cd00082">
    <property type="entry name" value="HisKA"/>
    <property type="match status" value="1"/>
</dbReference>
<evidence type="ECO:0000256" key="8">
    <source>
        <dbReference type="ARBA" id="ARBA00022777"/>
    </source>
</evidence>
<evidence type="ECO:0000256" key="12">
    <source>
        <dbReference type="ARBA" id="ARBA00023136"/>
    </source>
</evidence>
<dbReference type="SUPFAM" id="SSF55874">
    <property type="entry name" value="ATPase domain of HSP90 chaperone/DNA topoisomerase II/histidine kinase"/>
    <property type="match status" value="1"/>
</dbReference>
<evidence type="ECO:0000256" key="11">
    <source>
        <dbReference type="ARBA" id="ARBA00023012"/>
    </source>
</evidence>
<dbReference type="SMART" id="SM00388">
    <property type="entry name" value="HisKA"/>
    <property type="match status" value="1"/>
</dbReference>